<evidence type="ECO:0000313" key="2">
    <source>
        <dbReference type="Proteomes" id="UP000424966"/>
    </source>
</evidence>
<organism evidence="1 2">
    <name type="scientific">Yersinia intermedia</name>
    <dbReference type="NCBI Taxonomy" id="631"/>
    <lineage>
        <taxon>Bacteria</taxon>
        <taxon>Pseudomonadati</taxon>
        <taxon>Pseudomonadota</taxon>
        <taxon>Gammaproteobacteria</taxon>
        <taxon>Enterobacterales</taxon>
        <taxon>Yersiniaceae</taxon>
        <taxon>Yersinia</taxon>
    </lineage>
</organism>
<proteinExistence type="predicted"/>
<dbReference type="Proteomes" id="UP000424966">
    <property type="component" value="Chromosome"/>
</dbReference>
<reference evidence="1 2" key="1">
    <citation type="submission" date="2019-11" db="EMBL/GenBank/DDBJ databases">
        <title>FDA dAtabase for Regulatory Grade micrObial Sequences (FDA-ARGOS): Supporting development and validation of Infectious Disease Dx tests.</title>
        <authorList>
            <person name="Patel R."/>
            <person name="Rucinski S."/>
            <person name="Tallon L."/>
            <person name="Sadzewicz L."/>
            <person name="Vavikolanu K."/>
            <person name="Mehta A."/>
            <person name="Aluvathingal J."/>
            <person name="Nadendla S."/>
            <person name="Nandy P."/>
            <person name="Geyer C."/>
            <person name="Yan Y."/>
            <person name="Sichtig H."/>
        </authorList>
    </citation>
    <scope>NUCLEOTIDE SEQUENCE [LARGE SCALE GENOMIC DNA]</scope>
    <source>
        <strain evidence="1 2">FDAARGOS_729</strain>
    </source>
</reference>
<dbReference type="EMBL" id="CP046294">
    <property type="protein sequence ID" value="QGR72335.1"/>
    <property type="molecule type" value="Genomic_DNA"/>
</dbReference>
<evidence type="ECO:0000313" key="1">
    <source>
        <dbReference type="EMBL" id="QGR72335.1"/>
    </source>
</evidence>
<dbReference type="GeneID" id="58048469"/>
<keyword evidence="2" id="KW-1185">Reference proteome</keyword>
<accession>A0ABX6FBP6</accession>
<gene>
    <name evidence="1" type="ORF">FOC37_19360</name>
</gene>
<sequence length="248" mass="28545">MQPISNELTVATINLTQKNTPLSGENNNSPILNSKIEATAYIKSLIQDQYSSQFDVENTIGELNGRIEISLNTLEFGVSEKLYYVTANMDPRNFFYLEEGADNHWDINTLNIKDNHTRQVVFIFDTNLPSATLPVDMKLVTERIEELNGVYYVHCNPEIKFSLHELTFKNEEIKQKSDLINSFKLDPQRKEKLIELLKNCSSRNKFCSNNDAVELCKNFRDLFDSTDEITPQMQRNTLKLANELAKSH</sequence>
<protein>
    <submittedName>
        <fullName evidence="1">Uncharacterized protein</fullName>
    </submittedName>
</protein>
<dbReference type="RefSeq" id="WP_053011866.1">
    <property type="nucleotide sequence ID" value="NZ_CP046293.1"/>
</dbReference>
<name>A0ABX6FBP6_YERIN</name>